<dbReference type="EMBL" id="JAPWTJ010000016">
    <property type="protein sequence ID" value="KAJ8985370.1"/>
    <property type="molecule type" value="Genomic_DNA"/>
</dbReference>
<reference evidence="1" key="1">
    <citation type="journal article" date="2023" name="Insect Mol. Biol.">
        <title>Genome sequencing provides insights into the evolution of gene families encoding plant cell wall-degrading enzymes in longhorned beetles.</title>
        <authorList>
            <person name="Shin N.R."/>
            <person name="Okamura Y."/>
            <person name="Kirsch R."/>
            <person name="Pauchet Y."/>
        </authorList>
    </citation>
    <scope>NUCLEOTIDE SEQUENCE</scope>
    <source>
        <strain evidence="1">MMC_N1</strain>
    </source>
</reference>
<protein>
    <submittedName>
        <fullName evidence="1">Uncharacterized protein</fullName>
    </submittedName>
</protein>
<keyword evidence="2" id="KW-1185">Reference proteome</keyword>
<proteinExistence type="predicted"/>
<dbReference type="Proteomes" id="UP001162164">
    <property type="component" value="Unassembled WGS sequence"/>
</dbReference>
<accession>A0ABQ9K770</accession>
<gene>
    <name evidence="1" type="ORF">NQ317_008404</name>
</gene>
<organism evidence="1 2">
    <name type="scientific">Molorchus minor</name>
    <dbReference type="NCBI Taxonomy" id="1323400"/>
    <lineage>
        <taxon>Eukaryota</taxon>
        <taxon>Metazoa</taxon>
        <taxon>Ecdysozoa</taxon>
        <taxon>Arthropoda</taxon>
        <taxon>Hexapoda</taxon>
        <taxon>Insecta</taxon>
        <taxon>Pterygota</taxon>
        <taxon>Neoptera</taxon>
        <taxon>Endopterygota</taxon>
        <taxon>Coleoptera</taxon>
        <taxon>Polyphaga</taxon>
        <taxon>Cucujiformia</taxon>
        <taxon>Chrysomeloidea</taxon>
        <taxon>Cerambycidae</taxon>
        <taxon>Lamiinae</taxon>
        <taxon>Monochamini</taxon>
        <taxon>Molorchus</taxon>
    </lineage>
</organism>
<name>A0ABQ9K770_9CUCU</name>
<sequence length="88" mass="9797">MDLGVTSLTKIFGIYNSKTAIITMIRGGRELSKQKADGHQEKRLTLVRVSVLDVGVEFTKLITMYTRDSGPDKRLAVARKPRCLYAAP</sequence>
<comment type="caution">
    <text evidence="1">The sequence shown here is derived from an EMBL/GenBank/DDBJ whole genome shotgun (WGS) entry which is preliminary data.</text>
</comment>
<evidence type="ECO:0000313" key="1">
    <source>
        <dbReference type="EMBL" id="KAJ8985370.1"/>
    </source>
</evidence>
<evidence type="ECO:0000313" key="2">
    <source>
        <dbReference type="Proteomes" id="UP001162164"/>
    </source>
</evidence>